<dbReference type="CDD" id="cd04301">
    <property type="entry name" value="NAT_SF"/>
    <property type="match status" value="1"/>
</dbReference>
<dbReference type="GO" id="GO:0005737">
    <property type="term" value="C:cytoplasm"/>
    <property type="evidence" value="ECO:0007669"/>
    <property type="project" value="TreeGrafter"/>
</dbReference>
<evidence type="ECO:0000256" key="1">
    <source>
        <dbReference type="ARBA" id="ARBA00022679"/>
    </source>
</evidence>
<keyword evidence="2" id="KW-0012">Acyltransferase</keyword>
<accession>A0A7C4QTU0</accession>
<dbReference type="Gene3D" id="3.40.630.30">
    <property type="match status" value="1"/>
</dbReference>
<keyword evidence="1 4" id="KW-0808">Transferase</keyword>
<evidence type="ECO:0000259" key="3">
    <source>
        <dbReference type="PROSITE" id="PS51186"/>
    </source>
</evidence>
<dbReference type="InterPro" id="IPR000182">
    <property type="entry name" value="GNAT_dom"/>
</dbReference>
<dbReference type="SUPFAM" id="SSF55729">
    <property type="entry name" value="Acyl-CoA N-acyltransferases (Nat)"/>
    <property type="match status" value="1"/>
</dbReference>
<dbReference type="PROSITE" id="PS51186">
    <property type="entry name" value="GNAT"/>
    <property type="match status" value="1"/>
</dbReference>
<protein>
    <submittedName>
        <fullName evidence="4">GNAT family N-acetyltransferase</fullName>
    </submittedName>
</protein>
<comment type="caution">
    <text evidence="4">The sequence shown here is derived from an EMBL/GenBank/DDBJ whole genome shotgun (WGS) entry which is preliminary data.</text>
</comment>
<proteinExistence type="predicted"/>
<dbReference type="Pfam" id="PF00583">
    <property type="entry name" value="Acetyltransf_1"/>
    <property type="match status" value="1"/>
</dbReference>
<dbReference type="InterPro" id="IPR045039">
    <property type="entry name" value="NSI-like"/>
</dbReference>
<evidence type="ECO:0000313" key="4">
    <source>
        <dbReference type="EMBL" id="HGT40689.1"/>
    </source>
</evidence>
<feature type="domain" description="N-acetyltransferase" evidence="3">
    <location>
        <begin position="9"/>
        <end position="142"/>
    </location>
</feature>
<gene>
    <name evidence="4" type="ORF">ENS64_15705</name>
</gene>
<reference evidence="4" key="1">
    <citation type="journal article" date="2020" name="mSystems">
        <title>Genome- and Community-Level Interaction Insights into Carbon Utilization and Element Cycling Functions of Hydrothermarchaeota in Hydrothermal Sediment.</title>
        <authorList>
            <person name="Zhou Z."/>
            <person name="Liu Y."/>
            <person name="Xu W."/>
            <person name="Pan J."/>
            <person name="Luo Z.H."/>
            <person name="Li M."/>
        </authorList>
    </citation>
    <scope>NUCLEOTIDE SEQUENCE [LARGE SCALE GENOMIC DNA]</scope>
    <source>
        <strain evidence="4">SpSt-508</strain>
    </source>
</reference>
<dbReference type="PANTHER" id="PTHR43626:SF4">
    <property type="entry name" value="GCN5-RELATED N-ACETYLTRANSFERASE 2, CHLOROPLASTIC"/>
    <property type="match status" value="1"/>
</dbReference>
<dbReference type="GO" id="GO:0008080">
    <property type="term" value="F:N-acetyltransferase activity"/>
    <property type="evidence" value="ECO:0007669"/>
    <property type="project" value="InterPro"/>
</dbReference>
<organism evidence="4">
    <name type="scientific">Schlesneria paludicola</name>
    <dbReference type="NCBI Taxonomy" id="360056"/>
    <lineage>
        <taxon>Bacteria</taxon>
        <taxon>Pseudomonadati</taxon>
        <taxon>Planctomycetota</taxon>
        <taxon>Planctomycetia</taxon>
        <taxon>Planctomycetales</taxon>
        <taxon>Planctomycetaceae</taxon>
        <taxon>Schlesneria</taxon>
    </lineage>
</organism>
<evidence type="ECO:0000256" key="2">
    <source>
        <dbReference type="ARBA" id="ARBA00023315"/>
    </source>
</evidence>
<dbReference type="AlphaFoldDB" id="A0A7C4QTU0"/>
<name>A0A7C4QTU0_9PLAN</name>
<dbReference type="EMBL" id="DSVQ01000018">
    <property type="protein sequence ID" value="HGT40689.1"/>
    <property type="molecule type" value="Genomic_DNA"/>
</dbReference>
<dbReference type="PANTHER" id="PTHR43626">
    <property type="entry name" value="ACYL-COA N-ACYLTRANSFERASE"/>
    <property type="match status" value="1"/>
</dbReference>
<dbReference type="InterPro" id="IPR016181">
    <property type="entry name" value="Acyl_CoA_acyltransferase"/>
</dbReference>
<sequence length="143" mass="16132">MTVTLAPPYTIRPTRLDDVPRLQAFIAPFVDRGRLLPRTVHELEELMTHGFVVEDRGQIVGFAALEVYSPKLGEIRSLAVDPQHQGRGIGKALVEACIHRAKALDVFEVLAVTSAEEFFRKCGFDFTLPGEKKALFYQTRKEY</sequence>